<dbReference type="GO" id="GO:0005524">
    <property type="term" value="F:ATP binding"/>
    <property type="evidence" value="ECO:0007669"/>
    <property type="project" value="UniProtKB-KW"/>
</dbReference>
<organism evidence="10 11">
    <name type="scientific">Anas platyrhynchos platyrhynchos</name>
    <name type="common">Northern mallard</name>
    <dbReference type="NCBI Taxonomy" id="8840"/>
    <lineage>
        <taxon>Eukaryota</taxon>
        <taxon>Metazoa</taxon>
        <taxon>Chordata</taxon>
        <taxon>Craniata</taxon>
        <taxon>Vertebrata</taxon>
        <taxon>Euteleostomi</taxon>
        <taxon>Archelosauria</taxon>
        <taxon>Archosauria</taxon>
        <taxon>Dinosauria</taxon>
        <taxon>Saurischia</taxon>
        <taxon>Theropoda</taxon>
        <taxon>Coelurosauria</taxon>
        <taxon>Aves</taxon>
        <taxon>Neognathae</taxon>
        <taxon>Galloanserae</taxon>
        <taxon>Anseriformes</taxon>
        <taxon>Anatidae</taxon>
        <taxon>Anatinae</taxon>
        <taxon>Anas</taxon>
    </lineage>
</organism>
<evidence type="ECO:0000256" key="3">
    <source>
        <dbReference type="ARBA" id="ARBA00022840"/>
    </source>
</evidence>
<dbReference type="InterPro" id="IPR050221">
    <property type="entry name" value="26S_Proteasome_ATPase"/>
</dbReference>
<feature type="compositionally biased region" description="Basic and acidic residues" evidence="8">
    <location>
        <begin position="86"/>
        <end position="103"/>
    </location>
</feature>
<dbReference type="SMART" id="SM00382">
    <property type="entry name" value="AAA"/>
    <property type="match status" value="1"/>
</dbReference>
<comment type="similarity">
    <text evidence="1">Belongs to the AAA ATPase family.</text>
</comment>
<dbReference type="Ensembl" id="ENSAPLT00000016507.2">
    <property type="protein sequence ID" value="ENSAPLP00000015706.2"/>
    <property type="gene ID" value="ENSAPLG00000015830.2"/>
</dbReference>
<keyword evidence="11" id="KW-1185">Reference proteome</keyword>
<keyword evidence="3" id="KW-0067">ATP-binding</keyword>
<feature type="region of interest" description="Disordered" evidence="8">
    <location>
        <begin position="1"/>
        <end position="49"/>
    </location>
</feature>
<dbReference type="InterPro" id="IPR027417">
    <property type="entry name" value="P-loop_NTPase"/>
</dbReference>
<evidence type="ECO:0000259" key="9">
    <source>
        <dbReference type="SMART" id="SM00382"/>
    </source>
</evidence>
<evidence type="ECO:0000256" key="6">
    <source>
        <dbReference type="ARBA" id="ARBA00079970"/>
    </source>
</evidence>
<evidence type="ECO:0000313" key="11">
    <source>
        <dbReference type="Proteomes" id="UP000016666"/>
    </source>
</evidence>
<dbReference type="InterPro" id="IPR003959">
    <property type="entry name" value="ATPase_AAA_core"/>
</dbReference>
<evidence type="ECO:0000256" key="5">
    <source>
        <dbReference type="ARBA" id="ARBA00070503"/>
    </source>
</evidence>
<evidence type="ECO:0000256" key="8">
    <source>
        <dbReference type="SAM" id="MobiDB-lite"/>
    </source>
</evidence>
<protein>
    <recommendedName>
        <fullName evidence="5">26S proteasome regulatory subunit 4</fullName>
    </recommendedName>
    <alternativeName>
        <fullName evidence="6">26S proteasome AAA-ATPase subunit RPT2</fullName>
    </alternativeName>
    <alternativeName>
        <fullName evidence="7">Proteasome 26S subunit ATPase 1</fullName>
    </alternativeName>
</protein>
<dbReference type="GO" id="GO:0000502">
    <property type="term" value="C:proteasome complex"/>
    <property type="evidence" value="ECO:0007669"/>
    <property type="project" value="UniProtKB-KW"/>
</dbReference>
<reference evidence="10 11" key="1">
    <citation type="submission" date="2017-10" db="EMBL/GenBank/DDBJ databases">
        <title>A new Pekin duck reference genome.</title>
        <authorList>
            <person name="Hou Z.-C."/>
            <person name="Zhou Z.-K."/>
            <person name="Zhu F."/>
            <person name="Hou S.-S."/>
        </authorList>
    </citation>
    <scope>NUCLEOTIDE SEQUENCE [LARGE SCALE GENOMIC DNA]</scope>
</reference>
<dbReference type="Proteomes" id="UP000016666">
    <property type="component" value="Chromosome 5"/>
</dbReference>
<dbReference type="Gene3D" id="2.40.50.140">
    <property type="entry name" value="Nucleic acid-binding proteins"/>
    <property type="match status" value="1"/>
</dbReference>
<feature type="region of interest" description="Disordered" evidence="8">
    <location>
        <begin position="84"/>
        <end position="104"/>
    </location>
</feature>
<dbReference type="GO" id="GO:0016887">
    <property type="term" value="F:ATP hydrolysis activity"/>
    <property type="evidence" value="ECO:0007669"/>
    <property type="project" value="InterPro"/>
</dbReference>
<feature type="compositionally biased region" description="Gly residues" evidence="8">
    <location>
        <begin position="1"/>
        <end position="13"/>
    </location>
</feature>
<feature type="compositionally biased region" description="Basic and acidic residues" evidence="8">
    <location>
        <begin position="14"/>
        <end position="26"/>
    </location>
</feature>
<dbReference type="FunFam" id="2.40.50.140:FF:000067">
    <property type="entry name" value="26S protease regulatory subunit 4"/>
    <property type="match status" value="1"/>
</dbReference>
<dbReference type="InterPro" id="IPR032501">
    <property type="entry name" value="Prot_ATP_ID_OB_2nd"/>
</dbReference>
<gene>
    <name evidence="10" type="primary">PSMC1</name>
</gene>
<evidence type="ECO:0000256" key="1">
    <source>
        <dbReference type="ARBA" id="ARBA00006914"/>
    </source>
</evidence>
<accession>U3J878</accession>
<dbReference type="AlphaFoldDB" id="U3J878"/>
<dbReference type="Pfam" id="PF16450">
    <property type="entry name" value="Prot_ATP_ID_OB_C"/>
    <property type="match status" value="1"/>
</dbReference>
<dbReference type="Pfam" id="PF17862">
    <property type="entry name" value="AAA_lid_3"/>
    <property type="match status" value="1"/>
</dbReference>
<name>U3J878_ANAPP</name>
<dbReference type="GeneTree" id="ENSGT01020000230346"/>
<proteinExistence type="inferred from homology"/>
<dbReference type="PANTHER" id="PTHR23073">
    <property type="entry name" value="26S PROTEASOME REGULATORY SUBUNIT"/>
    <property type="match status" value="1"/>
</dbReference>
<evidence type="ECO:0000256" key="7">
    <source>
        <dbReference type="ARBA" id="ARBA00082594"/>
    </source>
</evidence>
<dbReference type="Gene3D" id="1.10.8.60">
    <property type="match status" value="1"/>
</dbReference>
<dbReference type="Gene3D" id="3.40.50.300">
    <property type="entry name" value="P-loop containing nucleotide triphosphate hydrolases"/>
    <property type="match status" value="1"/>
</dbReference>
<dbReference type="InterPro" id="IPR003593">
    <property type="entry name" value="AAA+_ATPase"/>
</dbReference>
<evidence type="ECO:0000256" key="2">
    <source>
        <dbReference type="ARBA" id="ARBA00022741"/>
    </source>
</evidence>
<reference evidence="10" key="2">
    <citation type="submission" date="2025-08" db="UniProtKB">
        <authorList>
            <consortium name="Ensembl"/>
        </authorList>
    </citation>
    <scope>IDENTIFICATION</scope>
</reference>
<evidence type="ECO:0000256" key="4">
    <source>
        <dbReference type="ARBA" id="ARBA00022942"/>
    </source>
</evidence>
<sequence>MGQSQSGGHGPGGGKKDDKDKKKKYEPPVPTRVGKKKKKTKGPDAASKLPLVTPHTQCRLKLLKLERIKDYLLMEEEFIRNQEQMKPLEEKQEEERSKVDDLRGTPMSVGTLEEIIDDNHAIVSTSVGSEHYVSILSFVDKDLLEPGCSVLLNHKVHAVIGVLMDDTDPLVTVMKVEKAPQETYADIGGLDNQIQEIKESVELPLTHPEYYEEMGIKPPKGVILYGPPGTGKTLLAKAVANQTSATFLRVVGSELIQKYLGDGPKLVRELFRVAEEHAPSIVFIDEIDAIGTKRYDSNSALIRPGRIDRKIEFPLPDEKTKKRIFQIHTSRMTLADDVTLDELIMAKDDLSGADIKAICTEAGLMALRERRMKVTNEDFKKSKENVLYKKQEGTPEGLYL</sequence>
<dbReference type="InterPro" id="IPR012340">
    <property type="entry name" value="NA-bd_OB-fold"/>
</dbReference>
<dbReference type="FunFam" id="1.10.8.60:FF:000007">
    <property type="entry name" value="26S proteasome regulatory subunit 4"/>
    <property type="match status" value="1"/>
</dbReference>
<reference evidence="10" key="3">
    <citation type="submission" date="2025-09" db="UniProtKB">
        <authorList>
            <consortium name="Ensembl"/>
        </authorList>
    </citation>
    <scope>IDENTIFICATION</scope>
</reference>
<keyword evidence="2" id="KW-0547">Nucleotide-binding</keyword>
<dbReference type="HOGENOM" id="CLU_000688_21_3_1"/>
<dbReference type="Pfam" id="PF00004">
    <property type="entry name" value="AAA"/>
    <property type="match status" value="1"/>
</dbReference>
<dbReference type="FunFam" id="3.40.50.300:FF:004685">
    <property type="entry name" value="ATPase, putative"/>
    <property type="match status" value="1"/>
</dbReference>
<dbReference type="SUPFAM" id="SSF52540">
    <property type="entry name" value="P-loop containing nucleoside triphosphate hydrolases"/>
    <property type="match status" value="1"/>
</dbReference>
<evidence type="ECO:0000313" key="10">
    <source>
        <dbReference type="Ensembl" id="ENSAPLP00000015706.2"/>
    </source>
</evidence>
<keyword evidence="4" id="KW-0647">Proteasome</keyword>
<dbReference type="InterPro" id="IPR041569">
    <property type="entry name" value="AAA_lid_3"/>
</dbReference>
<feature type="domain" description="AAA+ ATPase" evidence="9">
    <location>
        <begin position="218"/>
        <end position="317"/>
    </location>
</feature>